<organism evidence="7 8">
    <name type="scientific">Clostridium ljungdahlii</name>
    <dbReference type="NCBI Taxonomy" id="1538"/>
    <lineage>
        <taxon>Bacteria</taxon>
        <taxon>Bacillati</taxon>
        <taxon>Bacillota</taxon>
        <taxon>Clostridia</taxon>
        <taxon>Eubacteriales</taxon>
        <taxon>Clostridiaceae</taxon>
        <taxon>Clostridium</taxon>
    </lineage>
</organism>
<keyword evidence="3 4" id="KW-0418">Kinase</keyword>
<feature type="domain" description="Carbohydrate kinase FGGY N-terminal" evidence="5">
    <location>
        <begin position="5"/>
        <end position="251"/>
    </location>
</feature>
<dbReference type="Pfam" id="PF02782">
    <property type="entry name" value="FGGY_C"/>
    <property type="match status" value="1"/>
</dbReference>
<dbReference type="AlphaFoldDB" id="A0A168LKK8"/>
<comment type="similarity">
    <text evidence="1 4">Belongs to the FGGY kinase family.</text>
</comment>
<dbReference type="CDD" id="cd07770">
    <property type="entry name" value="ASKHA_NBD_FGGY_GntK"/>
    <property type="match status" value="1"/>
</dbReference>
<reference evidence="7 8" key="1">
    <citation type="journal article" date="2015" name="Biotechnol. Bioeng.">
        <title>Genome sequence and phenotypic characterization of Caulobacter segnis.</title>
        <authorList>
            <person name="Patel S."/>
            <person name="Fletcher B."/>
            <person name="Scott D.C."/>
            <person name="Ely B."/>
        </authorList>
    </citation>
    <scope>NUCLEOTIDE SEQUENCE [LARGE SCALE GENOMIC DNA]</scope>
    <source>
        <strain evidence="7 8">ERI-2</strain>
    </source>
</reference>
<evidence type="ECO:0000259" key="6">
    <source>
        <dbReference type="Pfam" id="PF02782"/>
    </source>
</evidence>
<dbReference type="Gene3D" id="3.30.420.40">
    <property type="match status" value="2"/>
</dbReference>
<name>A0A168LKK8_9CLOT</name>
<dbReference type="GO" id="GO:0004856">
    <property type="term" value="F:D-xylulokinase activity"/>
    <property type="evidence" value="ECO:0007669"/>
    <property type="project" value="UniProtKB-EC"/>
</dbReference>
<dbReference type="InterPro" id="IPR000577">
    <property type="entry name" value="Carb_kinase_FGGY"/>
</dbReference>
<dbReference type="PANTHER" id="PTHR43095">
    <property type="entry name" value="SUGAR KINASE"/>
    <property type="match status" value="1"/>
</dbReference>
<dbReference type="InterPro" id="IPR050406">
    <property type="entry name" value="FGGY_Carb_Kinase"/>
</dbReference>
<feature type="domain" description="Carbohydrate kinase FGGY C-terminal" evidence="6">
    <location>
        <begin position="261"/>
        <end position="456"/>
    </location>
</feature>
<evidence type="ECO:0000313" key="7">
    <source>
        <dbReference type="EMBL" id="OAA83359.1"/>
    </source>
</evidence>
<evidence type="ECO:0000313" key="8">
    <source>
        <dbReference type="Proteomes" id="UP000077407"/>
    </source>
</evidence>
<dbReference type="InterPro" id="IPR018485">
    <property type="entry name" value="FGGY_C"/>
</dbReference>
<comment type="caution">
    <text evidence="7">The sequence shown here is derived from an EMBL/GenBank/DDBJ whole genome shotgun (WGS) entry which is preliminary data.</text>
</comment>
<dbReference type="Proteomes" id="UP000077407">
    <property type="component" value="Unassembled WGS sequence"/>
</dbReference>
<dbReference type="Pfam" id="PF00370">
    <property type="entry name" value="FGGY_N"/>
    <property type="match status" value="1"/>
</dbReference>
<sequence>MSEKVYLGIDIGTSGIRSNVFDIKGNQIGFDYKEYPTICTEKGMLELDPDVVFKSLVEVVKNSIDKCNLSFNDIRSIGMSSQMHSFLAVDRNGNNLTNVITWGDTRSIGEARFIEKNYDCNKLYRKTGCRVQHPMYPLSNILWVKNKMPQVFKNTYKFVTIKEYIIFKLSGKFVIDVTDASAMGCLNINNFQWDEDILKNILQIDSDRFGEVKECTYVVPGIKSEYARQMGIKIDTPIVIGSGDGIMANIGCGGFDDTSMSCTIGTSGALRIAVNKPLFDEEQRTWCYCFTKDTWVAGGAINNGGIVLKYFRNQFRQQFEKEASEAKYDNIYHLFDYYASQIDPGSNGLTFLPFITGERAPGWNADATGSLVGLRFMHDKRHIIRASMEGVIYNMYSIYRMIEKIDGNVKQIIANGGYANSDIWLQVQADIFNKEIAVAGITEASVFGAAYTGMVAVGDIRSLKNPILKMKPVKVIKPNSKNVEVYKDMYKRFLNYYTTILGKQLF</sequence>
<evidence type="ECO:0000256" key="3">
    <source>
        <dbReference type="ARBA" id="ARBA00022777"/>
    </source>
</evidence>
<proteinExistence type="inferred from homology"/>
<evidence type="ECO:0000256" key="1">
    <source>
        <dbReference type="ARBA" id="ARBA00009156"/>
    </source>
</evidence>
<gene>
    <name evidence="7" type="primary">xylB_5</name>
    <name evidence="7" type="ORF">WY13_03687</name>
</gene>
<dbReference type="PANTHER" id="PTHR43095:SF2">
    <property type="entry name" value="GLUCONOKINASE"/>
    <property type="match status" value="1"/>
</dbReference>
<dbReference type="OrthoDB" id="9805576at2"/>
<dbReference type="SUPFAM" id="SSF53067">
    <property type="entry name" value="Actin-like ATPase domain"/>
    <property type="match status" value="2"/>
</dbReference>
<dbReference type="PATRIC" id="fig|1538.10.peg.3765"/>
<evidence type="ECO:0000256" key="2">
    <source>
        <dbReference type="ARBA" id="ARBA00022679"/>
    </source>
</evidence>
<dbReference type="PROSITE" id="PS00445">
    <property type="entry name" value="FGGY_KINASES_2"/>
    <property type="match status" value="1"/>
</dbReference>
<evidence type="ECO:0000259" key="5">
    <source>
        <dbReference type="Pfam" id="PF00370"/>
    </source>
</evidence>
<dbReference type="EC" id="2.7.1.17" evidence="7"/>
<dbReference type="PIRSF" id="PIRSF000538">
    <property type="entry name" value="GlpK"/>
    <property type="match status" value="1"/>
</dbReference>
<evidence type="ECO:0000256" key="4">
    <source>
        <dbReference type="RuleBase" id="RU003733"/>
    </source>
</evidence>
<keyword evidence="2 4" id="KW-0808">Transferase</keyword>
<dbReference type="EMBL" id="LITT01000062">
    <property type="protein sequence ID" value="OAA83359.1"/>
    <property type="molecule type" value="Genomic_DNA"/>
</dbReference>
<dbReference type="InterPro" id="IPR018483">
    <property type="entry name" value="Carb_kinase_FGGY_CS"/>
</dbReference>
<dbReference type="RefSeq" id="WP_063556935.1">
    <property type="nucleotide sequence ID" value="NZ_LITT01000062.1"/>
</dbReference>
<dbReference type="InterPro" id="IPR043129">
    <property type="entry name" value="ATPase_NBD"/>
</dbReference>
<protein>
    <submittedName>
        <fullName evidence="7">Xylulose kinase</fullName>
        <ecNumber evidence="7">2.7.1.17</ecNumber>
    </submittedName>
</protein>
<dbReference type="InterPro" id="IPR018484">
    <property type="entry name" value="FGGY_N"/>
</dbReference>
<accession>A0A168LKK8</accession>